<gene>
    <name evidence="3" type="ORF">Faunusvirus46_5</name>
</gene>
<organism evidence="3">
    <name type="scientific">Faunusvirus sp</name>
    <dbReference type="NCBI Taxonomy" id="2487766"/>
    <lineage>
        <taxon>Viruses</taxon>
        <taxon>Varidnaviria</taxon>
        <taxon>Bamfordvirae</taxon>
        <taxon>Nucleocytoviricota</taxon>
        <taxon>Megaviricetes</taxon>
        <taxon>Imitervirales</taxon>
        <taxon>Mimiviridae</taxon>
    </lineage>
</organism>
<dbReference type="EMBL" id="MK072177">
    <property type="protein sequence ID" value="AYV79754.1"/>
    <property type="molecule type" value="Genomic_DNA"/>
</dbReference>
<keyword evidence="1" id="KW-0175">Coiled coil</keyword>
<feature type="compositionally biased region" description="Basic and acidic residues" evidence="2">
    <location>
        <begin position="1"/>
        <end position="12"/>
    </location>
</feature>
<name>A0A3G4ZZP3_9VIRU</name>
<accession>A0A3G4ZZP3</accession>
<proteinExistence type="predicted"/>
<feature type="region of interest" description="Disordered" evidence="2">
    <location>
        <begin position="1"/>
        <end position="21"/>
    </location>
</feature>
<feature type="coiled-coil region" evidence="1">
    <location>
        <begin position="108"/>
        <end position="142"/>
    </location>
</feature>
<evidence type="ECO:0000313" key="3">
    <source>
        <dbReference type="EMBL" id="AYV79754.1"/>
    </source>
</evidence>
<sequence length="151" mass="17885">MTTKLSQDEYKRPKQTAQDKMTKEEIAEALQGYIKVNSVDEIPLSTPVRYFTEEIKDGKRKMKFRLGGTLFKKDEQGRYVVLSNGKKTWTVQTENAIFYKKLSDSEMKDIFDKEINALKELVDKQKREIKRLKAINEENEQIIHKYKHKHK</sequence>
<evidence type="ECO:0000256" key="2">
    <source>
        <dbReference type="SAM" id="MobiDB-lite"/>
    </source>
</evidence>
<reference evidence="3" key="1">
    <citation type="submission" date="2018-10" db="EMBL/GenBank/DDBJ databases">
        <title>Hidden diversity of soil giant viruses.</title>
        <authorList>
            <person name="Schulz F."/>
            <person name="Alteio L."/>
            <person name="Goudeau D."/>
            <person name="Ryan E.M."/>
            <person name="Malmstrom R.R."/>
            <person name="Blanchard J."/>
            <person name="Woyke T."/>
        </authorList>
    </citation>
    <scope>NUCLEOTIDE SEQUENCE</scope>
    <source>
        <strain evidence="3">FNV1</strain>
    </source>
</reference>
<evidence type="ECO:0000256" key="1">
    <source>
        <dbReference type="SAM" id="Coils"/>
    </source>
</evidence>
<protein>
    <submittedName>
        <fullName evidence="3">Uncharacterized protein</fullName>
    </submittedName>
</protein>